<evidence type="ECO:0000256" key="2">
    <source>
        <dbReference type="ARBA" id="ARBA00023002"/>
    </source>
</evidence>
<evidence type="ECO:0000259" key="5">
    <source>
        <dbReference type="Pfam" id="PF25137"/>
    </source>
</evidence>
<evidence type="ECO:0000256" key="1">
    <source>
        <dbReference type="ARBA" id="ARBA00007358"/>
    </source>
</evidence>
<accession>A0ABV6H9F6</accession>
<reference evidence="6 7" key="1">
    <citation type="submission" date="2024-09" db="EMBL/GenBank/DDBJ databases">
        <authorList>
            <person name="Sun Q."/>
            <person name="Mori K."/>
        </authorList>
    </citation>
    <scope>NUCLEOTIDE SEQUENCE [LARGE SCALE GENOMIC DNA]</scope>
    <source>
        <strain evidence="6 7">CCM 7957</strain>
    </source>
</reference>
<dbReference type="SUPFAM" id="SSF56796">
    <property type="entry name" value="Dehydroquinate synthase-like"/>
    <property type="match status" value="1"/>
</dbReference>
<dbReference type="Pfam" id="PF00465">
    <property type="entry name" value="Fe-ADH"/>
    <property type="match status" value="1"/>
</dbReference>
<comment type="caution">
    <text evidence="6">The sequence shown here is derived from an EMBL/GenBank/DDBJ whole genome shotgun (WGS) entry which is preliminary data.</text>
</comment>
<keyword evidence="7" id="KW-1185">Reference proteome</keyword>
<feature type="domain" description="Fe-containing alcohol dehydrogenase-like C-terminal" evidence="5">
    <location>
        <begin position="203"/>
        <end position="386"/>
    </location>
</feature>
<dbReference type="Pfam" id="PF25137">
    <property type="entry name" value="ADH_Fe_C"/>
    <property type="match status" value="1"/>
</dbReference>
<dbReference type="CDD" id="cd08192">
    <property type="entry name" value="MAR-like"/>
    <property type="match status" value="1"/>
</dbReference>
<evidence type="ECO:0000256" key="3">
    <source>
        <dbReference type="ARBA" id="ARBA00023027"/>
    </source>
</evidence>
<dbReference type="Gene3D" id="3.40.50.1970">
    <property type="match status" value="1"/>
</dbReference>
<dbReference type="InterPro" id="IPR056798">
    <property type="entry name" value="ADH_Fe_C"/>
</dbReference>
<dbReference type="GO" id="GO:0016491">
    <property type="term" value="F:oxidoreductase activity"/>
    <property type="evidence" value="ECO:0007669"/>
    <property type="project" value="UniProtKB-KW"/>
</dbReference>
<keyword evidence="3" id="KW-0520">NAD</keyword>
<proteinExistence type="inferred from homology"/>
<organism evidence="6 7">
    <name type="scientific">Gordonia phosphorivorans</name>
    <dbReference type="NCBI Taxonomy" id="1056982"/>
    <lineage>
        <taxon>Bacteria</taxon>
        <taxon>Bacillati</taxon>
        <taxon>Actinomycetota</taxon>
        <taxon>Actinomycetes</taxon>
        <taxon>Mycobacteriales</taxon>
        <taxon>Gordoniaceae</taxon>
        <taxon>Gordonia</taxon>
    </lineage>
</organism>
<dbReference type="InterPro" id="IPR039697">
    <property type="entry name" value="Alcohol_dehydrogenase_Fe"/>
</dbReference>
<dbReference type="InterPro" id="IPR001670">
    <property type="entry name" value="ADH_Fe/GldA"/>
</dbReference>
<sequence>MQSSVVSLSSMQRVHIGTRVAQAAAAEADLLGAERVLLVCSSTLKNETDEIELVAAALGDRLVGVFDAVRPHVPREDVIAATHRAAEVSPDMLLSIGGGSATDLTKILALTLEHGIRTTAEMDGYHLQVNPDTTVTAPSFAAPTIPVVIAPTTLAGGEFNALSGSTDEASNVKEGYLHPAMTPHAVILDPVLARHTPEWLWLSTGVRALDHAFETLGSLESNGYYDGMAMNAIRLLSEGLVRVKDDPEDVEARQMCQVGAWSSMVAIVAGLDMGISHAVGHALGGSFKVPHGYTSCVMAPFALDYNREVNAHRQALISVAFGQPDTPAHELADALIRKLGMPRSLQEVGLGRDDLASLAEYTFKDIWCGTNPNPIADPEALVPLLQQAL</sequence>
<keyword evidence="2 6" id="KW-0560">Oxidoreductase</keyword>
<dbReference type="Gene3D" id="1.20.1090.10">
    <property type="entry name" value="Dehydroquinate synthase-like - alpha domain"/>
    <property type="match status" value="1"/>
</dbReference>
<dbReference type="InterPro" id="IPR018211">
    <property type="entry name" value="ADH_Fe_CS"/>
</dbReference>
<dbReference type="RefSeq" id="WP_382362885.1">
    <property type="nucleotide sequence ID" value="NZ_JBHLWV010000016.1"/>
</dbReference>
<evidence type="ECO:0000313" key="7">
    <source>
        <dbReference type="Proteomes" id="UP001589783"/>
    </source>
</evidence>
<dbReference type="EMBL" id="JBHLWV010000016">
    <property type="protein sequence ID" value="MFC0314800.1"/>
    <property type="molecule type" value="Genomic_DNA"/>
</dbReference>
<evidence type="ECO:0000313" key="6">
    <source>
        <dbReference type="EMBL" id="MFC0314800.1"/>
    </source>
</evidence>
<dbReference type="Proteomes" id="UP001589783">
    <property type="component" value="Unassembled WGS sequence"/>
</dbReference>
<evidence type="ECO:0000259" key="4">
    <source>
        <dbReference type="Pfam" id="PF00465"/>
    </source>
</evidence>
<gene>
    <name evidence="6" type="ORF">ACFFJD_08040</name>
</gene>
<dbReference type="PANTHER" id="PTHR11496">
    <property type="entry name" value="ALCOHOL DEHYDROGENASE"/>
    <property type="match status" value="1"/>
</dbReference>
<dbReference type="PANTHER" id="PTHR11496:SF102">
    <property type="entry name" value="ALCOHOL DEHYDROGENASE 4"/>
    <property type="match status" value="1"/>
</dbReference>
<dbReference type="PROSITE" id="PS00060">
    <property type="entry name" value="ADH_IRON_2"/>
    <property type="match status" value="1"/>
</dbReference>
<comment type="similarity">
    <text evidence="1">Belongs to the iron-containing alcohol dehydrogenase family.</text>
</comment>
<protein>
    <submittedName>
        <fullName evidence="6">Iron-containing alcohol dehydrogenase</fullName>
        <ecNumber evidence="6">1.14.11.-</ecNumber>
    </submittedName>
</protein>
<dbReference type="EC" id="1.14.11.-" evidence="6"/>
<feature type="domain" description="Alcohol dehydrogenase iron-type/glycerol dehydrogenase GldA" evidence="4">
    <location>
        <begin position="13"/>
        <end position="190"/>
    </location>
</feature>
<name>A0ABV6H9F6_9ACTN</name>